<reference evidence="1" key="1">
    <citation type="submission" date="2020-07" db="EMBL/GenBank/DDBJ databases">
        <title>Multicomponent nature underlies the extraordinary mechanical properties of spider dragline silk.</title>
        <authorList>
            <person name="Kono N."/>
            <person name="Nakamura H."/>
            <person name="Mori M."/>
            <person name="Yoshida Y."/>
            <person name="Ohtoshi R."/>
            <person name="Malay A.D."/>
            <person name="Moran D.A.P."/>
            <person name="Tomita M."/>
            <person name="Numata K."/>
            <person name="Arakawa K."/>
        </authorList>
    </citation>
    <scope>NUCLEOTIDE SEQUENCE</scope>
</reference>
<keyword evidence="2" id="KW-1185">Reference proteome</keyword>
<evidence type="ECO:0000313" key="2">
    <source>
        <dbReference type="Proteomes" id="UP000887116"/>
    </source>
</evidence>
<dbReference type="OrthoDB" id="7486082at2759"/>
<organism evidence="1 2">
    <name type="scientific">Trichonephila clavata</name>
    <name type="common">Joro spider</name>
    <name type="synonym">Nephila clavata</name>
    <dbReference type="NCBI Taxonomy" id="2740835"/>
    <lineage>
        <taxon>Eukaryota</taxon>
        <taxon>Metazoa</taxon>
        <taxon>Ecdysozoa</taxon>
        <taxon>Arthropoda</taxon>
        <taxon>Chelicerata</taxon>
        <taxon>Arachnida</taxon>
        <taxon>Araneae</taxon>
        <taxon>Araneomorphae</taxon>
        <taxon>Entelegynae</taxon>
        <taxon>Araneoidea</taxon>
        <taxon>Nephilidae</taxon>
        <taxon>Trichonephila</taxon>
    </lineage>
</organism>
<dbReference type="Proteomes" id="UP000887116">
    <property type="component" value="Unassembled WGS sequence"/>
</dbReference>
<protein>
    <submittedName>
        <fullName evidence="1">Uncharacterized protein</fullName>
    </submittedName>
</protein>
<sequence length="76" mass="9012">MRLWPATSRSPRNSLANVRCDDAMRLFGRGASYKLGTEHGVLKHNCIPEMSFPFCKRNYFHWHPWAQRKNQSLHNR</sequence>
<evidence type="ECO:0000313" key="1">
    <source>
        <dbReference type="EMBL" id="GFQ72721.1"/>
    </source>
</evidence>
<dbReference type="EMBL" id="BMAO01031143">
    <property type="protein sequence ID" value="GFQ72721.1"/>
    <property type="molecule type" value="Genomic_DNA"/>
</dbReference>
<gene>
    <name evidence="1" type="ORF">TNCT_53251</name>
</gene>
<comment type="caution">
    <text evidence="1">The sequence shown here is derived from an EMBL/GenBank/DDBJ whole genome shotgun (WGS) entry which is preliminary data.</text>
</comment>
<proteinExistence type="predicted"/>
<dbReference type="AlphaFoldDB" id="A0A8X6KGV8"/>
<accession>A0A8X6KGV8</accession>
<name>A0A8X6KGV8_TRICU</name>